<accession>A0A6P2CDK4</accession>
<dbReference type="EMBL" id="QRCM01000001">
    <property type="protein sequence ID" value="TXG88968.1"/>
    <property type="molecule type" value="Genomic_DNA"/>
</dbReference>
<protein>
    <submittedName>
        <fullName evidence="2">DUF2771 domain-containing protein</fullName>
    </submittedName>
</protein>
<evidence type="ECO:0000256" key="1">
    <source>
        <dbReference type="SAM" id="Phobius"/>
    </source>
</evidence>
<name>A0A6P2CDK4_9NOCA</name>
<organism evidence="2 3">
    <name type="scientific">Rhodococcus rhodnii</name>
    <dbReference type="NCBI Taxonomy" id="38312"/>
    <lineage>
        <taxon>Bacteria</taxon>
        <taxon>Bacillati</taxon>
        <taxon>Actinomycetota</taxon>
        <taxon>Actinomycetes</taxon>
        <taxon>Mycobacteriales</taxon>
        <taxon>Nocardiaceae</taxon>
        <taxon>Rhodococcus</taxon>
    </lineage>
</organism>
<gene>
    <name evidence="2" type="ORF">DW322_00310</name>
</gene>
<feature type="transmembrane region" description="Helical" evidence="1">
    <location>
        <begin position="12"/>
        <end position="33"/>
    </location>
</feature>
<reference evidence="2 3" key="1">
    <citation type="submission" date="2018-07" db="EMBL/GenBank/DDBJ databases">
        <title>Genome sequence of Rhodococcus rhodnii ATCC 35071 from Rhodnius prolixus.</title>
        <authorList>
            <person name="Patel V."/>
            <person name="Vogel K.J."/>
        </authorList>
    </citation>
    <scope>NUCLEOTIDE SEQUENCE [LARGE SCALE GENOMIC DNA]</scope>
    <source>
        <strain evidence="2 3">ATCC 35071</strain>
    </source>
</reference>
<dbReference type="RefSeq" id="WP_010836821.1">
    <property type="nucleotide sequence ID" value="NZ_QRCM01000001.1"/>
</dbReference>
<proteinExistence type="predicted"/>
<dbReference type="Pfam" id="PF10969">
    <property type="entry name" value="DUF2771"/>
    <property type="match status" value="1"/>
</dbReference>
<dbReference type="AlphaFoldDB" id="A0A6P2CDK4"/>
<evidence type="ECO:0000313" key="2">
    <source>
        <dbReference type="EMBL" id="TXG88968.1"/>
    </source>
</evidence>
<keyword evidence="1" id="KW-0472">Membrane</keyword>
<comment type="caution">
    <text evidence="2">The sequence shown here is derived from an EMBL/GenBank/DDBJ whole genome shotgun (WGS) entry which is preliminary data.</text>
</comment>
<dbReference type="Proteomes" id="UP000471120">
    <property type="component" value="Unassembled WGS sequence"/>
</dbReference>
<keyword evidence="1" id="KW-0812">Transmembrane</keyword>
<dbReference type="InterPro" id="IPR024495">
    <property type="entry name" value="DUF2771"/>
</dbReference>
<keyword evidence="1" id="KW-1133">Transmembrane helix</keyword>
<evidence type="ECO:0000313" key="3">
    <source>
        <dbReference type="Proteomes" id="UP000471120"/>
    </source>
</evidence>
<sequence>MNLQASAKRTLTLIAVALVVVLIAFTTVMVVLIRGSDSEPARITAYTHGTTSEVAPYVYCGIYLDECVGDEESTFLDVPPGMPLQLSLPSEISDAPWLLIAAYMAPDGTGIAAPSSYAAGEAAAVTVPSSEEFPLIGVEIRLPSAVIDENENPQARAVWSVATASDVATDQ</sequence>